<evidence type="ECO:0000259" key="1">
    <source>
        <dbReference type="Pfam" id="PF13186"/>
    </source>
</evidence>
<dbReference type="NCBIfam" id="TIGR04085">
    <property type="entry name" value="rSAM_more_4Fe4S"/>
    <property type="match status" value="1"/>
</dbReference>
<dbReference type="Gene3D" id="3.20.20.70">
    <property type="entry name" value="Aldolase class I"/>
    <property type="match status" value="1"/>
</dbReference>
<reference evidence="2 3" key="1">
    <citation type="submission" date="2017-09" db="EMBL/GenBank/DDBJ databases">
        <title>Depth-based differentiation of microbial function through sediment-hosted aquifers and enrichment of novel symbionts in the deep terrestrial subsurface.</title>
        <authorList>
            <person name="Probst A.J."/>
            <person name="Ladd B."/>
            <person name="Jarett J.K."/>
            <person name="Geller-Mcgrath D.E."/>
            <person name="Sieber C.M."/>
            <person name="Emerson J.B."/>
            <person name="Anantharaman K."/>
            <person name="Thomas B.C."/>
            <person name="Malmstrom R."/>
            <person name="Stieglmeier M."/>
            <person name="Klingl A."/>
            <person name="Woyke T."/>
            <person name="Ryan C.M."/>
            <person name="Banfield J.F."/>
        </authorList>
    </citation>
    <scope>NUCLEOTIDE SEQUENCE [LARGE SCALE GENOMIC DNA]</scope>
    <source>
        <strain evidence="2">CG23_combo_of_CG06-09_8_20_14_all_49_15</strain>
    </source>
</reference>
<comment type="caution">
    <text evidence="2">The sequence shown here is derived from an EMBL/GenBank/DDBJ whole genome shotgun (WGS) entry which is preliminary data.</text>
</comment>
<protein>
    <recommendedName>
        <fullName evidence="1">4Fe4S-binding SPASM domain-containing protein</fullName>
    </recommendedName>
</protein>
<name>A0A2G9ZKG1_9BACT</name>
<dbReference type="EMBL" id="PCSD01000076">
    <property type="protein sequence ID" value="PIP33644.1"/>
    <property type="molecule type" value="Genomic_DNA"/>
</dbReference>
<dbReference type="SUPFAM" id="SSF102114">
    <property type="entry name" value="Radical SAM enzymes"/>
    <property type="match status" value="1"/>
</dbReference>
<sequence length="238" mass="25794">MSVTSAVAKQLKALGVEVAEVSVYGQPENHDFITQVSGSYDRTMRGIAALHDAGILVRLKSPPLAVTVTDLEFLLALPGQLGLTEPFRLGPGVYETHTGGQHPLQLAASLPELARALVATSQLPKTGRFPWPPWASPCNRGRSVIHVDPHGRVFTCEEDLTPTGSLLEQPLSAIMATAVFQAAQDVSFLKLPCWRCALWRYCPEVCSARFQREHNGTLAPSAATCRLAREVKSVTEGR</sequence>
<evidence type="ECO:0000313" key="2">
    <source>
        <dbReference type="EMBL" id="PIP33644.1"/>
    </source>
</evidence>
<evidence type="ECO:0000313" key="3">
    <source>
        <dbReference type="Proteomes" id="UP000230729"/>
    </source>
</evidence>
<dbReference type="AlphaFoldDB" id="A0A2G9ZKG1"/>
<dbReference type="InterPro" id="IPR013785">
    <property type="entry name" value="Aldolase_TIM"/>
</dbReference>
<dbReference type="CDD" id="cd21109">
    <property type="entry name" value="SPASM"/>
    <property type="match status" value="1"/>
</dbReference>
<dbReference type="InterPro" id="IPR023885">
    <property type="entry name" value="4Fe4S-binding_SPASM_dom"/>
</dbReference>
<feature type="domain" description="4Fe4S-binding SPASM" evidence="1">
    <location>
        <begin position="138"/>
        <end position="196"/>
    </location>
</feature>
<dbReference type="InterPro" id="IPR058240">
    <property type="entry name" value="rSAM_sf"/>
</dbReference>
<gene>
    <name evidence="2" type="ORF">COX22_03290</name>
</gene>
<dbReference type="Proteomes" id="UP000230729">
    <property type="component" value="Unassembled WGS sequence"/>
</dbReference>
<dbReference type="Pfam" id="PF13186">
    <property type="entry name" value="SPASM"/>
    <property type="match status" value="1"/>
</dbReference>
<dbReference type="PANTHER" id="PTHR11228">
    <property type="entry name" value="RADICAL SAM DOMAIN PROTEIN"/>
    <property type="match status" value="1"/>
</dbReference>
<proteinExistence type="predicted"/>
<dbReference type="PANTHER" id="PTHR11228:SF7">
    <property type="entry name" value="PQQA PEPTIDE CYCLASE"/>
    <property type="match status" value="1"/>
</dbReference>
<dbReference type="InterPro" id="IPR050377">
    <property type="entry name" value="Radical_SAM_PqqE_MftC-like"/>
</dbReference>
<organism evidence="2 3">
    <name type="scientific">Candidatus Falkowbacteria bacterium CG23_combo_of_CG06-09_8_20_14_all_49_15</name>
    <dbReference type="NCBI Taxonomy" id="1974572"/>
    <lineage>
        <taxon>Bacteria</taxon>
        <taxon>Candidatus Falkowiibacteriota</taxon>
    </lineage>
</organism>
<accession>A0A2G9ZKG1</accession>